<keyword evidence="3" id="KW-1185">Reference proteome</keyword>
<dbReference type="GO" id="GO:0005886">
    <property type="term" value="C:plasma membrane"/>
    <property type="evidence" value="ECO:0007669"/>
    <property type="project" value="TreeGrafter"/>
</dbReference>
<proteinExistence type="predicted"/>
<evidence type="ECO:0000256" key="1">
    <source>
        <dbReference type="SAM" id="Phobius"/>
    </source>
</evidence>
<gene>
    <name evidence="2" type="ORF">CX676_06415</name>
</gene>
<protein>
    <recommendedName>
        <fullName evidence="4">EamA-like transporter family protein</fullName>
    </recommendedName>
</protein>
<dbReference type="AlphaFoldDB" id="A0A2H5EX09"/>
<feature type="transmembrane region" description="Helical" evidence="1">
    <location>
        <begin position="94"/>
        <end position="114"/>
    </location>
</feature>
<dbReference type="Pfam" id="PF04657">
    <property type="entry name" value="DMT_YdcZ"/>
    <property type="match status" value="1"/>
</dbReference>
<evidence type="ECO:0008006" key="4">
    <source>
        <dbReference type="Google" id="ProtNLM"/>
    </source>
</evidence>
<keyword evidence="1" id="KW-0812">Transmembrane</keyword>
<organism evidence="2 3">
    <name type="scientific">Paracoccus zhejiangensis</name>
    <dbReference type="NCBI Taxonomy" id="1077935"/>
    <lineage>
        <taxon>Bacteria</taxon>
        <taxon>Pseudomonadati</taxon>
        <taxon>Pseudomonadota</taxon>
        <taxon>Alphaproteobacteria</taxon>
        <taxon>Rhodobacterales</taxon>
        <taxon>Paracoccaceae</taxon>
        <taxon>Paracoccus</taxon>
    </lineage>
</organism>
<feature type="transmembrane region" description="Helical" evidence="1">
    <location>
        <begin position="126"/>
        <end position="148"/>
    </location>
</feature>
<evidence type="ECO:0000313" key="3">
    <source>
        <dbReference type="Proteomes" id="UP000234530"/>
    </source>
</evidence>
<dbReference type="PANTHER" id="PTHR34821">
    <property type="entry name" value="INNER MEMBRANE PROTEIN YDCZ"/>
    <property type="match status" value="1"/>
</dbReference>
<dbReference type="OrthoDB" id="7864805at2"/>
<dbReference type="KEGG" id="pzh:CX676_06415"/>
<reference evidence="2 3" key="1">
    <citation type="journal article" date="2013" name="Antonie Van Leeuwenhoek">
        <title>Paracoccus zhejiangensis sp. nov., isolated from activated sludge in wastewater-treatment system.</title>
        <authorList>
            <person name="Wu Z.G."/>
            <person name="Zhang D.F."/>
            <person name="Liu Y.L."/>
            <person name="Wang F."/>
            <person name="Jiang X."/>
            <person name="Li C."/>
            <person name="Li S.P."/>
            <person name="Hong Q."/>
            <person name="Li W.J."/>
        </authorList>
    </citation>
    <scope>NUCLEOTIDE SEQUENCE [LARGE SCALE GENOMIC DNA]</scope>
    <source>
        <strain evidence="2 3">J6</strain>
    </source>
</reference>
<dbReference type="PANTHER" id="PTHR34821:SF2">
    <property type="entry name" value="INNER MEMBRANE PROTEIN YDCZ"/>
    <property type="match status" value="1"/>
</dbReference>
<accession>A0A2H5EX09</accession>
<dbReference type="Proteomes" id="UP000234530">
    <property type="component" value="Chromosome"/>
</dbReference>
<dbReference type="EMBL" id="CP025430">
    <property type="protein sequence ID" value="AUH63838.1"/>
    <property type="molecule type" value="Genomic_DNA"/>
</dbReference>
<feature type="transmembrane region" description="Helical" evidence="1">
    <location>
        <begin position="66"/>
        <end position="88"/>
    </location>
</feature>
<dbReference type="InterPro" id="IPR006750">
    <property type="entry name" value="YdcZ"/>
</dbReference>
<evidence type="ECO:0000313" key="2">
    <source>
        <dbReference type="EMBL" id="AUH63838.1"/>
    </source>
</evidence>
<feature type="transmembrane region" description="Helical" evidence="1">
    <location>
        <begin position="35"/>
        <end position="54"/>
    </location>
</feature>
<keyword evidence="1" id="KW-1133">Transmembrane helix</keyword>
<sequence length="149" mass="15312">MMPLVTLGLLIAAGAALVAQNLLMARITGSVSTVLIALVMNSAVGLVLLSLLLLRKAGIGGIGEIVTAFRPWFLIPGLLGSYFVFASITGYQRLGAAPTIAILVASQLVIGLAWDLTRSGNLTLQGILTAALGASLLVAGVVIILSLYR</sequence>
<keyword evidence="1" id="KW-0472">Membrane</keyword>
<name>A0A2H5EX09_9RHOB</name>